<proteinExistence type="predicted"/>
<accession>A0ABT4VWZ3</accession>
<feature type="chain" id="PRO_5045603889" evidence="2">
    <location>
        <begin position="25"/>
        <end position="366"/>
    </location>
</feature>
<evidence type="ECO:0000256" key="1">
    <source>
        <dbReference type="ARBA" id="ARBA00022729"/>
    </source>
</evidence>
<dbReference type="SUPFAM" id="SSF53850">
    <property type="entry name" value="Periplasmic binding protein-like II"/>
    <property type="match status" value="1"/>
</dbReference>
<dbReference type="RefSeq" id="WP_271092398.1">
    <property type="nucleotide sequence ID" value="NZ_JAPJZH010000024.1"/>
</dbReference>
<reference evidence="3" key="1">
    <citation type="submission" date="2022-11" db="EMBL/GenBank/DDBJ databases">
        <title>Hoeflea poritis sp. nov., isolated from scleractinian coral Porites lutea.</title>
        <authorList>
            <person name="Zhang G."/>
            <person name="Wei Q."/>
            <person name="Cai L."/>
        </authorList>
    </citation>
    <scope>NUCLEOTIDE SEQUENCE</scope>
    <source>
        <strain evidence="3">E7-10</strain>
    </source>
</reference>
<evidence type="ECO:0000313" key="3">
    <source>
        <dbReference type="EMBL" id="MDA4848528.1"/>
    </source>
</evidence>
<dbReference type="Proteomes" id="UP001148313">
    <property type="component" value="Unassembled WGS sequence"/>
</dbReference>
<sequence>MTSIISRFGLAATMLAGSVLSVGAETITYGAYGSTKSVLVREGIIPFLEAAKEKSSNEIDYQLMAGGAVVGTKTTLAGIRDGIVDGGMVSTIYYPTDLPVLNTIASLSVLGGDPRVAAAAFTETVLLNCEGCLAELASWNVQFLGGYSTAPYSFLCVDPLTTLSDLNGKRIRSTAALSGIATAVGGVPVNMTISEVYEGLQRGQIDCTLGSPGWLVTRSFGDVAKNVLLTASGATFGGPMLNLRKDMWEDLTDTQRAVLLDAAPIGVAKAAFAYRNESEKVINDAETLGFNVTQPGQEVRDVIDAHIEAETQRVVAAASEAGVADADAIVGAFIENLAKWETIVDELGDDIDAYEAALRREIYGKL</sequence>
<dbReference type="Pfam" id="PF03480">
    <property type="entry name" value="DctP"/>
    <property type="match status" value="1"/>
</dbReference>
<name>A0ABT4VWZ3_9HYPH</name>
<dbReference type="InterPro" id="IPR018389">
    <property type="entry name" value="DctP_fam"/>
</dbReference>
<dbReference type="NCBIfam" id="NF037995">
    <property type="entry name" value="TRAP_S1"/>
    <property type="match status" value="1"/>
</dbReference>
<keyword evidence="4" id="KW-1185">Reference proteome</keyword>
<feature type="signal peptide" evidence="2">
    <location>
        <begin position="1"/>
        <end position="24"/>
    </location>
</feature>
<dbReference type="CDD" id="cd13666">
    <property type="entry name" value="PBP2_TRAP_DctP_like_1"/>
    <property type="match status" value="1"/>
</dbReference>
<keyword evidence="1 2" id="KW-0732">Signal</keyword>
<comment type="caution">
    <text evidence="3">The sequence shown here is derived from an EMBL/GenBank/DDBJ whole genome shotgun (WGS) entry which is preliminary data.</text>
</comment>
<dbReference type="PANTHER" id="PTHR33376:SF15">
    <property type="entry name" value="BLL6794 PROTEIN"/>
    <property type="match status" value="1"/>
</dbReference>
<evidence type="ECO:0000313" key="4">
    <source>
        <dbReference type="Proteomes" id="UP001148313"/>
    </source>
</evidence>
<gene>
    <name evidence="3" type="ORF">OOZ53_24435</name>
</gene>
<dbReference type="InterPro" id="IPR038404">
    <property type="entry name" value="TRAP_DctP_sf"/>
</dbReference>
<organism evidence="3 4">
    <name type="scientific">Hoeflea poritis</name>
    <dbReference type="NCBI Taxonomy" id="2993659"/>
    <lineage>
        <taxon>Bacteria</taxon>
        <taxon>Pseudomonadati</taxon>
        <taxon>Pseudomonadota</taxon>
        <taxon>Alphaproteobacteria</taxon>
        <taxon>Hyphomicrobiales</taxon>
        <taxon>Rhizobiaceae</taxon>
        <taxon>Hoeflea</taxon>
    </lineage>
</organism>
<dbReference type="EMBL" id="JAPJZH010000024">
    <property type="protein sequence ID" value="MDA4848528.1"/>
    <property type="molecule type" value="Genomic_DNA"/>
</dbReference>
<protein>
    <submittedName>
        <fullName evidence="3">C4-dicarboxylate TRAP transporter substrate-binding protein</fullName>
    </submittedName>
</protein>
<dbReference type="Gene3D" id="3.40.190.170">
    <property type="entry name" value="Bacterial extracellular solute-binding protein, family 7"/>
    <property type="match status" value="1"/>
</dbReference>
<dbReference type="PANTHER" id="PTHR33376">
    <property type="match status" value="1"/>
</dbReference>
<evidence type="ECO:0000256" key="2">
    <source>
        <dbReference type="SAM" id="SignalP"/>
    </source>
</evidence>